<dbReference type="AlphaFoldDB" id="D4DR66"/>
<dbReference type="EMBL" id="ADBF01000042">
    <property type="protein sequence ID" value="EFE49814.1"/>
    <property type="molecule type" value="Genomic_DNA"/>
</dbReference>
<organism evidence="1 2">
    <name type="scientific">Neisseria elongata subsp. glycolytica ATCC 29315</name>
    <dbReference type="NCBI Taxonomy" id="546263"/>
    <lineage>
        <taxon>Bacteria</taxon>
        <taxon>Pseudomonadati</taxon>
        <taxon>Pseudomonadota</taxon>
        <taxon>Betaproteobacteria</taxon>
        <taxon>Neisseriales</taxon>
        <taxon>Neisseriaceae</taxon>
        <taxon>Neisseria</taxon>
    </lineage>
</organism>
<comment type="caution">
    <text evidence="1">The sequence shown here is derived from an EMBL/GenBank/DDBJ whole genome shotgun (WGS) entry which is preliminary data.</text>
</comment>
<evidence type="ECO:0000313" key="1">
    <source>
        <dbReference type="EMBL" id="EFE49814.1"/>
    </source>
</evidence>
<gene>
    <name evidence="1" type="ORF">NEIELOOT_01559</name>
</gene>
<sequence>MPQPNAAIPSFYRRKGNDKSSVAAKRPSEKSFCVRMICCSFAIDG</sequence>
<evidence type="ECO:0000313" key="2">
    <source>
        <dbReference type="Proteomes" id="UP000005536"/>
    </source>
</evidence>
<name>D4DR66_NEIEG</name>
<proteinExistence type="predicted"/>
<protein>
    <submittedName>
        <fullName evidence="1">Uncharacterized protein</fullName>
    </submittedName>
</protein>
<accession>D4DR66</accession>
<reference evidence="1 2" key="1">
    <citation type="submission" date="2010-02" db="EMBL/GenBank/DDBJ databases">
        <authorList>
            <person name="Weinstock G."/>
            <person name="Sodergren E."/>
            <person name="Clifton S."/>
            <person name="Fulton L."/>
            <person name="Fulton B."/>
            <person name="Courtney L."/>
            <person name="Fronick C."/>
            <person name="Harrison M."/>
            <person name="Strong C."/>
            <person name="Farmer C."/>
            <person name="Delahaunty K."/>
            <person name="Markovic C."/>
            <person name="Hall O."/>
            <person name="Minx P."/>
            <person name="Tomlinson C."/>
            <person name="Mitreva M."/>
            <person name="Nelson J."/>
            <person name="Hou S."/>
            <person name="Wollam A."/>
            <person name="Pepin K.H."/>
            <person name="Johnson M."/>
            <person name="Bhonagiri V."/>
            <person name="Zhang X."/>
            <person name="Suruliraj S."/>
            <person name="Warren W."/>
            <person name="Chinwalla A."/>
            <person name="Mardis E.R."/>
            <person name="Wilson R.K."/>
        </authorList>
    </citation>
    <scope>NUCLEOTIDE SEQUENCE [LARGE SCALE GENOMIC DNA]</scope>
    <source>
        <strain evidence="1 2">ATCC 29315</strain>
    </source>
</reference>
<dbReference type="Proteomes" id="UP000005536">
    <property type="component" value="Unassembled WGS sequence"/>
</dbReference>